<dbReference type="SMART" id="SM00267">
    <property type="entry name" value="GGDEF"/>
    <property type="match status" value="1"/>
</dbReference>
<feature type="transmembrane region" description="Helical" evidence="2">
    <location>
        <begin position="6"/>
        <end position="27"/>
    </location>
</feature>
<keyword evidence="2" id="KW-1133">Transmembrane helix</keyword>
<feature type="compositionally biased region" description="Low complexity" evidence="1">
    <location>
        <begin position="732"/>
        <end position="753"/>
    </location>
</feature>
<protein>
    <submittedName>
        <fullName evidence="5">Bifunctional diguanylate cyclase/phosphodiesterase</fullName>
    </submittedName>
</protein>
<sequence>MAQLPETLAGALTCLTAVVATGMVWRVRRREATVLNEQAVWRMVLLGTAALTSGVALGQAGALARVLTGESAFGHAGGIAFATLSTLACVPLYQGLIHWNRMRTFLSDPGDWVSGSSAVLVCVAFGNALTGTPWRGLAGAERQAQLWLAAAAAVLIGTVLSLATIAKLGRDVRMWLTAVAPVTMLVVALLSLRFGSPVGSMGQVAVLLGAELIVLAATLRPRRNQMAQASLEQSTGGVVLVLVAGIAMLVAAGRLHTGLTVAVLASLACAGGCLRFATMVKDLTRLTRSRYEALTDELTGVPNRRALLAHLEAALERDEPISLLLVDLDEFKVVNDRYGHSVGDELLRQVAGLFAGLLPGGGMLARLGGDEFAVLLPRTTLDKAKDVAGRLAAHTGPYQHVDGRSVRLRASIGLAAHPSARGGPEDPVERMTAGELLRRADTAMYQAKASRAGVGVYDPGLDARAQQQMQLVEDLHRLLAPGSPSAEELQVYFQPQVSLGTNTVIGAEALVRWHHPRLGVVEPLRFIDLVEQNGLMSRLTARVVHEAVAQCLRWQRAGHDLRVSVNLSAGCLVQPDLLEVLDDVLAGELPPQRMVLEMTETSLMLDPEVSMRTMRAIADRGFAISIDDYGTGYSSLSYLNDLPACELKIDRSFVRRLLDDERTRDIVIGTIELAHRLGMRIVAEGVEDQDTLQALHEIGCDEAQGYLHSRPLPLEQFAAWLERRTTGLSTFPAGPAARPVPAPRTTGATAARQ</sequence>
<dbReference type="PROSITE" id="PS50887">
    <property type="entry name" value="GGDEF"/>
    <property type="match status" value="1"/>
</dbReference>
<dbReference type="PROSITE" id="PS50883">
    <property type="entry name" value="EAL"/>
    <property type="match status" value="1"/>
</dbReference>
<dbReference type="Gene3D" id="3.30.70.270">
    <property type="match status" value="1"/>
</dbReference>
<feature type="transmembrane region" description="Helical" evidence="2">
    <location>
        <begin position="72"/>
        <end position="93"/>
    </location>
</feature>
<dbReference type="InterPro" id="IPR035919">
    <property type="entry name" value="EAL_sf"/>
</dbReference>
<dbReference type="RefSeq" id="WP_398279248.1">
    <property type="nucleotide sequence ID" value="NZ_JBITLV010000003.1"/>
</dbReference>
<dbReference type="InterPro" id="IPR043128">
    <property type="entry name" value="Rev_trsase/Diguanyl_cyclase"/>
</dbReference>
<feature type="transmembrane region" description="Helical" evidence="2">
    <location>
        <begin position="39"/>
        <end position="60"/>
    </location>
</feature>
<evidence type="ECO:0000259" key="4">
    <source>
        <dbReference type="PROSITE" id="PS50887"/>
    </source>
</evidence>
<evidence type="ECO:0000313" key="6">
    <source>
        <dbReference type="Proteomes" id="UP001612915"/>
    </source>
</evidence>
<feature type="transmembrane region" description="Helical" evidence="2">
    <location>
        <begin position="200"/>
        <end position="219"/>
    </location>
</feature>
<feature type="transmembrane region" description="Helical" evidence="2">
    <location>
        <begin position="113"/>
        <end position="134"/>
    </location>
</feature>
<dbReference type="SUPFAM" id="SSF141868">
    <property type="entry name" value="EAL domain-like"/>
    <property type="match status" value="1"/>
</dbReference>
<dbReference type="Proteomes" id="UP001612915">
    <property type="component" value="Unassembled WGS sequence"/>
</dbReference>
<feature type="domain" description="GGDEF" evidence="4">
    <location>
        <begin position="319"/>
        <end position="459"/>
    </location>
</feature>
<keyword evidence="2" id="KW-0472">Membrane</keyword>
<name>A0ABW8AM85_9ACTN</name>
<accession>A0ABW8AM85</accession>
<evidence type="ECO:0000256" key="1">
    <source>
        <dbReference type="SAM" id="MobiDB-lite"/>
    </source>
</evidence>
<dbReference type="EMBL" id="JBITLV010000003">
    <property type="protein sequence ID" value="MFI7587479.1"/>
    <property type="molecule type" value="Genomic_DNA"/>
</dbReference>
<dbReference type="SUPFAM" id="SSF55073">
    <property type="entry name" value="Nucleotide cyclase"/>
    <property type="match status" value="1"/>
</dbReference>
<feature type="transmembrane region" description="Helical" evidence="2">
    <location>
        <begin position="146"/>
        <end position="168"/>
    </location>
</feature>
<dbReference type="InterPro" id="IPR001633">
    <property type="entry name" value="EAL_dom"/>
</dbReference>
<gene>
    <name evidence="5" type="ORF">ACIB24_10445</name>
</gene>
<comment type="caution">
    <text evidence="5">The sequence shown here is derived from an EMBL/GenBank/DDBJ whole genome shotgun (WGS) entry which is preliminary data.</text>
</comment>
<feature type="transmembrane region" description="Helical" evidence="2">
    <location>
        <begin position="231"/>
        <end position="252"/>
    </location>
</feature>
<dbReference type="PANTHER" id="PTHR44757">
    <property type="entry name" value="DIGUANYLATE CYCLASE DGCP"/>
    <property type="match status" value="1"/>
</dbReference>
<dbReference type="NCBIfam" id="TIGR00254">
    <property type="entry name" value="GGDEF"/>
    <property type="match status" value="1"/>
</dbReference>
<dbReference type="PANTHER" id="PTHR44757:SF2">
    <property type="entry name" value="BIOFILM ARCHITECTURE MAINTENANCE PROTEIN MBAA"/>
    <property type="match status" value="1"/>
</dbReference>
<feature type="transmembrane region" description="Helical" evidence="2">
    <location>
        <begin position="175"/>
        <end position="194"/>
    </location>
</feature>
<dbReference type="SMART" id="SM00052">
    <property type="entry name" value="EAL"/>
    <property type="match status" value="1"/>
</dbReference>
<dbReference type="Pfam" id="PF00990">
    <property type="entry name" value="GGDEF"/>
    <property type="match status" value="1"/>
</dbReference>
<keyword evidence="2" id="KW-0812">Transmembrane</keyword>
<evidence type="ECO:0000256" key="2">
    <source>
        <dbReference type="SAM" id="Phobius"/>
    </source>
</evidence>
<dbReference type="CDD" id="cd01948">
    <property type="entry name" value="EAL"/>
    <property type="match status" value="1"/>
</dbReference>
<keyword evidence="6" id="KW-1185">Reference proteome</keyword>
<feature type="region of interest" description="Disordered" evidence="1">
    <location>
        <begin position="731"/>
        <end position="753"/>
    </location>
</feature>
<evidence type="ECO:0000313" key="5">
    <source>
        <dbReference type="EMBL" id="MFI7587479.1"/>
    </source>
</evidence>
<dbReference type="Gene3D" id="3.20.20.450">
    <property type="entry name" value="EAL domain"/>
    <property type="match status" value="1"/>
</dbReference>
<dbReference type="Pfam" id="PF00563">
    <property type="entry name" value="EAL"/>
    <property type="match status" value="1"/>
</dbReference>
<feature type="domain" description="EAL" evidence="3">
    <location>
        <begin position="468"/>
        <end position="725"/>
    </location>
</feature>
<proteinExistence type="predicted"/>
<dbReference type="CDD" id="cd01949">
    <property type="entry name" value="GGDEF"/>
    <property type="match status" value="1"/>
</dbReference>
<organism evidence="5 6">
    <name type="scientific">Spongisporangium articulatum</name>
    <dbReference type="NCBI Taxonomy" id="3362603"/>
    <lineage>
        <taxon>Bacteria</taxon>
        <taxon>Bacillati</taxon>
        <taxon>Actinomycetota</taxon>
        <taxon>Actinomycetes</taxon>
        <taxon>Kineosporiales</taxon>
        <taxon>Kineosporiaceae</taxon>
        <taxon>Spongisporangium</taxon>
    </lineage>
</organism>
<reference evidence="5 6" key="1">
    <citation type="submission" date="2024-10" db="EMBL/GenBank/DDBJ databases">
        <title>The Natural Products Discovery Center: Release of the First 8490 Sequenced Strains for Exploring Actinobacteria Biosynthetic Diversity.</title>
        <authorList>
            <person name="Kalkreuter E."/>
            <person name="Kautsar S.A."/>
            <person name="Yang D."/>
            <person name="Bader C.D."/>
            <person name="Teijaro C.N."/>
            <person name="Fluegel L."/>
            <person name="Davis C.M."/>
            <person name="Simpson J.R."/>
            <person name="Lauterbach L."/>
            <person name="Steele A.D."/>
            <person name="Gui C."/>
            <person name="Meng S."/>
            <person name="Li G."/>
            <person name="Viehrig K."/>
            <person name="Ye F."/>
            <person name="Su P."/>
            <person name="Kiefer A.F."/>
            <person name="Nichols A."/>
            <person name="Cepeda A.J."/>
            <person name="Yan W."/>
            <person name="Fan B."/>
            <person name="Jiang Y."/>
            <person name="Adhikari A."/>
            <person name="Zheng C.-J."/>
            <person name="Schuster L."/>
            <person name="Cowan T.M."/>
            <person name="Smanski M.J."/>
            <person name="Chevrette M.G."/>
            <person name="De Carvalho L.P.S."/>
            <person name="Shen B."/>
        </authorList>
    </citation>
    <scope>NUCLEOTIDE SEQUENCE [LARGE SCALE GENOMIC DNA]</scope>
    <source>
        <strain evidence="5 6">NPDC049639</strain>
    </source>
</reference>
<dbReference type="InterPro" id="IPR000160">
    <property type="entry name" value="GGDEF_dom"/>
</dbReference>
<dbReference type="InterPro" id="IPR029787">
    <property type="entry name" value="Nucleotide_cyclase"/>
</dbReference>
<dbReference type="InterPro" id="IPR052155">
    <property type="entry name" value="Biofilm_reg_signaling"/>
</dbReference>
<evidence type="ECO:0000259" key="3">
    <source>
        <dbReference type="PROSITE" id="PS50883"/>
    </source>
</evidence>